<feature type="region of interest" description="Disordered" evidence="12">
    <location>
        <begin position="869"/>
        <end position="910"/>
    </location>
</feature>
<keyword evidence="6" id="KW-0677">Repeat</keyword>
<dbReference type="Pfam" id="PF00069">
    <property type="entry name" value="Pkinase"/>
    <property type="match status" value="1"/>
</dbReference>
<keyword evidence="7" id="KW-0547">Nucleotide-binding</keyword>
<keyword evidence="8" id="KW-0418">Kinase</keyword>
<dbReference type="PROSITE" id="PS50082">
    <property type="entry name" value="WD_REPEATS_2"/>
    <property type="match status" value="2"/>
</dbReference>
<keyword evidence="4 11" id="KW-0853">WD repeat</keyword>
<organism evidence="14 15">
    <name type="scientific">Callosobruchus maculatus</name>
    <name type="common">Southern cowpea weevil</name>
    <name type="synonym">Pulse bruchid</name>
    <dbReference type="NCBI Taxonomy" id="64391"/>
    <lineage>
        <taxon>Eukaryota</taxon>
        <taxon>Metazoa</taxon>
        <taxon>Ecdysozoa</taxon>
        <taxon>Arthropoda</taxon>
        <taxon>Hexapoda</taxon>
        <taxon>Insecta</taxon>
        <taxon>Pterygota</taxon>
        <taxon>Neoptera</taxon>
        <taxon>Endopterygota</taxon>
        <taxon>Coleoptera</taxon>
        <taxon>Polyphaga</taxon>
        <taxon>Cucujiformia</taxon>
        <taxon>Chrysomeloidea</taxon>
        <taxon>Chrysomelidae</taxon>
        <taxon>Bruchinae</taxon>
        <taxon>Bruchini</taxon>
        <taxon>Callosobruchus</taxon>
    </lineage>
</organism>
<dbReference type="Pfam" id="PF00400">
    <property type="entry name" value="WD40"/>
    <property type="match status" value="2"/>
</dbReference>
<gene>
    <name evidence="14" type="ORF">CALMAC_LOCUS7584</name>
</gene>
<dbReference type="GO" id="GO:0034272">
    <property type="term" value="C:phosphatidylinositol 3-kinase complex, class III, type II"/>
    <property type="evidence" value="ECO:0007669"/>
    <property type="project" value="TreeGrafter"/>
</dbReference>
<dbReference type="InterPro" id="IPR045162">
    <property type="entry name" value="Vps15-like"/>
</dbReference>
<dbReference type="EC" id="2.7.11.1" evidence="2"/>
<reference evidence="14 15" key="1">
    <citation type="submission" date="2019-01" db="EMBL/GenBank/DDBJ databases">
        <authorList>
            <person name="Sayadi A."/>
        </authorList>
    </citation>
    <scope>NUCLEOTIDE SEQUENCE [LARGE SCALE GENOMIC DNA]</scope>
</reference>
<keyword evidence="3" id="KW-0723">Serine/threonine-protein kinase</keyword>
<evidence type="ECO:0000313" key="14">
    <source>
        <dbReference type="EMBL" id="VEN44976.1"/>
    </source>
</evidence>
<evidence type="ECO:0000256" key="6">
    <source>
        <dbReference type="ARBA" id="ARBA00022737"/>
    </source>
</evidence>
<dbReference type="Gene3D" id="1.25.10.10">
    <property type="entry name" value="Leucine-rich Repeat Variant"/>
    <property type="match status" value="2"/>
</dbReference>
<dbReference type="Gene3D" id="2.130.10.10">
    <property type="entry name" value="YVTN repeat-like/Quinoprotein amine dehydrogenase"/>
    <property type="match status" value="2"/>
</dbReference>
<proteinExistence type="predicted"/>
<dbReference type="InterPro" id="IPR021133">
    <property type="entry name" value="HEAT_type_2"/>
</dbReference>
<dbReference type="SUPFAM" id="SSF50978">
    <property type="entry name" value="WD40 repeat-like"/>
    <property type="match status" value="1"/>
</dbReference>
<dbReference type="SMART" id="SM00320">
    <property type="entry name" value="WD40"/>
    <property type="match status" value="4"/>
</dbReference>
<dbReference type="GO" id="GO:0005524">
    <property type="term" value="F:ATP binding"/>
    <property type="evidence" value="ECO:0007669"/>
    <property type="project" value="UniProtKB-KW"/>
</dbReference>
<dbReference type="Proteomes" id="UP000410492">
    <property type="component" value="Unassembled WGS sequence"/>
</dbReference>
<dbReference type="InterPro" id="IPR000719">
    <property type="entry name" value="Prot_kinase_dom"/>
</dbReference>
<keyword evidence="9" id="KW-0067">ATP-binding</keyword>
<dbReference type="InterPro" id="IPR016024">
    <property type="entry name" value="ARM-type_fold"/>
</dbReference>
<feature type="repeat" description="WD" evidence="11">
    <location>
        <begin position="975"/>
        <end position="1007"/>
    </location>
</feature>
<dbReference type="PANTHER" id="PTHR17583">
    <property type="entry name" value="PHOSPHOINOSITIDE 3-KINASE REGULATORY SUBUNIT 4"/>
    <property type="match status" value="1"/>
</dbReference>
<protein>
    <recommendedName>
        <fullName evidence="2">non-specific serine/threonine protein kinase</fullName>
        <ecNumber evidence="2">2.7.11.1</ecNumber>
    </recommendedName>
</protein>
<feature type="repeat" description="HEAT" evidence="10">
    <location>
        <begin position="460"/>
        <end position="490"/>
    </location>
</feature>
<dbReference type="GO" id="GO:0005770">
    <property type="term" value="C:late endosome"/>
    <property type="evidence" value="ECO:0007669"/>
    <property type="project" value="TreeGrafter"/>
</dbReference>
<feature type="compositionally biased region" description="Polar residues" evidence="12">
    <location>
        <begin position="899"/>
        <end position="910"/>
    </location>
</feature>
<dbReference type="InterPro" id="IPR008271">
    <property type="entry name" value="Ser/Thr_kinase_AS"/>
</dbReference>
<evidence type="ECO:0000256" key="4">
    <source>
        <dbReference type="ARBA" id="ARBA00022574"/>
    </source>
</evidence>
<dbReference type="GO" id="GO:0071561">
    <property type="term" value="C:nucleus-vacuole junction"/>
    <property type="evidence" value="ECO:0007669"/>
    <property type="project" value="TreeGrafter"/>
</dbReference>
<dbReference type="Pfam" id="PF22956">
    <property type="entry name" value="VPS15-like_hel"/>
    <property type="match status" value="1"/>
</dbReference>
<dbReference type="InterPro" id="IPR055231">
    <property type="entry name" value="2AA_helical"/>
</dbReference>
<dbReference type="PROSITE" id="PS50294">
    <property type="entry name" value="WD_REPEATS_REGION"/>
    <property type="match status" value="2"/>
</dbReference>
<dbReference type="InterPro" id="IPR001680">
    <property type="entry name" value="WD40_rpt"/>
</dbReference>
<evidence type="ECO:0000259" key="13">
    <source>
        <dbReference type="PROSITE" id="PS50011"/>
    </source>
</evidence>
<name>A0A653CB74_CALMS</name>
<feature type="compositionally biased region" description="Low complexity" evidence="12">
    <location>
        <begin position="874"/>
        <end position="891"/>
    </location>
</feature>
<dbReference type="GO" id="GO:0004674">
    <property type="term" value="F:protein serine/threonine kinase activity"/>
    <property type="evidence" value="ECO:0007669"/>
    <property type="project" value="UniProtKB-KW"/>
</dbReference>
<dbReference type="CDD" id="cd13980">
    <property type="entry name" value="STKc_Vps15"/>
    <property type="match status" value="1"/>
</dbReference>
<evidence type="ECO:0000256" key="2">
    <source>
        <dbReference type="ARBA" id="ARBA00012513"/>
    </source>
</evidence>
<dbReference type="GO" id="GO:0045324">
    <property type="term" value="P:late endosome to vacuole transport"/>
    <property type="evidence" value="ECO:0007669"/>
    <property type="project" value="InterPro"/>
</dbReference>
<dbReference type="GO" id="GO:0006623">
    <property type="term" value="P:protein targeting to vacuole"/>
    <property type="evidence" value="ECO:0007669"/>
    <property type="project" value="TreeGrafter"/>
</dbReference>
<comment type="subcellular location">
    <subcellularLocation>
        <location evidence="1">Cytoplasmic vesicle</location>
        <location evidence="1">Autophagosome</location>
    </subcellularLocation>
</comment>
<dbReference type="OrthoDB" id="242910at2759"/>
<keyword evidence="15" id="KW-1185">Reference proteome</keyword>
<evidence type="ECO:0000256" key="5">
    <source>
        <dbReference type="ARBA" id="ARBA00022679"/>
    </source>
</evidence>
<evidence type="ECO:0000256" key="9">
    <source>
        <dbReference type="ARBA" id="ARBA00022840"/>
    </source>
</evidence>
<evidence type="ECO:0000256" key="3">
    <source>
        <dbReference type="ARBA" id="ARBA00022527"/>
    </source>
</evidence>
<dbReference type="PROSITE" id="PS50077">
    <property type="entry name" value="HEAT_REPEAT"/>
    <property type="match status" value="1"/>
</dbReference>
<evidence type="ECO:0000256" key="11">
    <source>
        <dbReference type="PROSITE-ProRule" id="PRU00221"/>
    </source>
</evidence>
<feature type="repeat" description="WD" evidence="11">
    <location>
        <begin position="1313"/>
        <end position="1346"/>
    </location>
</feature>
<dbReference type="InterPro" id="IPR036322">
    <property type="entry name" value="WD40_repeat_dom_sf"/>
</dbReference>
<dbReference type="PROSITE" id="PS50011">
    <property type="entry name" value="PROTEIN_KINASE_DOM"/>
    <property type="match status" value="1"/>
</dbReference>
<dbReference type="InterPro" id="IPR015943">
    <property type="entry name" value="WD40/YVTN_repeat-like_dom_sf"/>
</dbReference>
<dbReference type="SUPFAM" id="SSF56112">
    <property type="entry name" value="Protein kinase-like (PK-like)"/>
    <property type="match status" value="1"/>
</dbReference>
<dbReference type="SUPFAM" id="SSF48371">
    <property type="entry name" value="ARM repeat"/>
    <property type="match status" value="1"/>
</dbReference>
<evidence type="ECO:0000256" key="12">
    <source>
        <dbReference type="SAM" id="MobiDB-lite"/>
    </source>
</evidence>
<feature type="domain" description="Protein kinase" evidence="13">
    <location>
        <begin position="26"/>
        <end position="311"/>
    </location>
</feature>
<evidence type="ECO:0000256" key="8">
    <source>
        <dbReference type="ARBA" id="ARBA00022777"/>
    </source>
</evidence>
<feature type="region of interest" description="Disordered" evidence="12">
    <location>
        <begin position="1296"/>
        <end position="1316"/>
    </location>
</feature>
<accession>A0A653CB74</accession>
<evidence type="ECO:0000256" key="7">
    <source>
        <dbReference type="ARBA" id="ARBA00022741"/>
    </source>
</evidence>
<dbReference type="EMBL" id="CAACVG010007351">
    <property type="protein sequence ID" value="VEN44976.1"/>
    <property type="molecule type" value="Genomic_DNA"/>
</dbReference>
<feature type="compositionally biased region" description="Basic and acidic residues" evidence="12">
    <location>
        <begin position="1296"/>
        <end position="1305"/>
    </location>
</feature>
<dbReference type="GO" id="GO:0034271">
    <property type="term" value="C:phosphatidylinositol 3-kinase complex, class III, type I"/>
    <property type="evidence" value="ECO:0007669"/>
    <property type="project" value="TreeGrafter"/>
</dbReference>
<dbReference type="FunFam" id="1.25.10.10:FF:000342">
    <property type="entry name" value="Serine/threonine-protein kinase VPS15"/>
    <property type="match status" value="1"/>
</dbReference>
<dbReference type="GO" id="GO:0016236">
    <property type="term" value="P:macroautophagy"/>
    <property type="evidence" value="ECO:0007669"/>
    <property type="project" value="InterPro"/>
</dbReference>
<dbReference type="InterPro" id="IPR011009">
    <property type="entry name" value="Kinase-like_dom_sf"/>
</dbReference>
<dbReference type="GO" id="GO:0005776">
    <property type="term" value="C:autophagosome"/>
    <property type="evidence" value="ECO:0007669"/>
    <property type="project" value="UniProtKB-SubCell"/>
</dbReference>
<sequence>MGNQLVGIAPSQIFPVERYLTDLPDLKFDASLGSTRFLKVARAESPEGLIVVKVFAIHDPSLPLLTYKEQLEDIRKKLSSAVNCIPHQKILLTDKAGIIMREYVKYSLYDRISTRPFLTNIEKRWITFQVLYALHQCHKVGVCHGDIKLENITVTSWNWVLLVDFASFKPTFLPADNPADFSYFFDTSRRRVCYIAPERFTSTSTTNLESLITETTCNSNELTAAMDIFSAGCALLELWNELHVPFEYSQLLAYCSGKYSPQKHLDKLEDPNLKSLISSMIEKDPSKRKSAEDYLAQYRGTLFPEYFYTFLQSYMLIFSSTPILTVDEKIMRLKSDIGNVFKFLGPMTRSTEDNDSEKQDLEKPDKGECEGLVLITSLVTSCIRGLHDCSSKLYSLEILLELASHASDETVLDRILPYIMYLAHDSSTRVKICAINTIAKCLDLVSKIPRSDANIFPEYILPELAPLATDPNTCVRAAYAKNIATLAEIALRYLDQVQNDWYDNNITNNKQKEEHTFNYELELQALHEMISQTVSALLTDTQPIVKQTLLENGITKLCVFFGKAKANDVLLSHMITFLNDKEDKELRGSFFDCIVGVAVFIGWHCSGILSPLLLQGLTDSSEFVIAKSINSMAALTELGLITKPALCELVTECSYFLVHPNLWIRQAVAGFVASASKTLSILDVQCKIIPALKLYMKHQLIQIDKPELLLDSLVNPIPRTVYDSIVNHVDIDIILEVLRERKNVRDCVNAGKVPSTDFYREAQTSLKNLLRRLEANGMNENIEEYILKMGHHLKKINIHKINAEARQNKQNEGRIELSSVTSPVKSHVLHLGEVQKGDFMPNRILHRTNTSASIDTNINSDWNYSSSEVLNRQSECSNSGGPSSRSTSSRPSSPPPENHNQFISNDPSSNVSLHERSYIQYRRSSCYIELANLKTRQQEHYFEALRSKEWAEQAAWRPQLPPPGWRLRGILVAHLHEHKGAVNRLCALPDTPLFASSSTDGTIRLWDCARMEGKNIANRAKQHYRVGSGVNITGMAVCESGQSLGFGCQDGSVNILRIDSASSRMTLAQSRQLNPDEDAFPVDVQCMDSGSRSILVYATLYGAIVGWDLRAPGTAFRLENGLKHGVITTFCVDSHQSWLTLGTSNGVHVAWDLRFQLPITTIEHISGSVRIKKVVSHPTEHSWVVSSIHGNNEISMWNLETGFRQKVLWGSTAPPLSKTHGSSNSVCAMLGGCIDRSPFLLAGGTDQRLRFWDLGSPSESFLAIPAASDPIGTTLNYESRLIDGTHVIYEEPGKVRKLDKGEEVPRPGPEPPAAGHRDTISDIVLCKASQCFLVTSSRDGVIKVWK</sequence>
<evidence type="ECO:0000256" key="1">
    <source>
        <dbReference type="ARBA" id="ARBA00004419"/>
    </source>
</evidence>
<dbReference type="PROSITE" id="PS00108">
    <property type="entry name" value="PROTEIN_KINASE_ST"/>
    <property type="match status" value="1"/>
</dbReference>
<evidence type="ECO:0000313" key="15">
    <source>
        <dbReference type="Proteomes" id="UP000410492"/>
    </source>
</evidence>
<dbReference type="InterPro" id="IPR011989">
    <property type="entry name" value="ARM-like"/>
</dbReference>
<dbReference type="SMART" id="SM00220">
    <property type="entry name" value="S_TKc"/>
    <property type="match status" value="1"/>
</dbReference>
<dbReference type="FunFam" id="1.10.510.10:FF:000497">
    <property type="entry name" value="Phosphoinositide 3-kinase regulatory subunit"/>
    <property type="match status" value="1"/>
</dbReference>
<dbReference type="Gene3D" id="1.10.510.10">
    <property type="entry name" value="Transferase(Phosphotransferase) domain 1"/>
    <property type="match status" value="1"/>
</dbReference>
<evidence type="ECO:0000256" key="10">
    <source>
        <dbReference type="PROSITE-ProRule" id="PRU00103"/>
    </source>
</evidence>
<keyword evidence="5" id="KW-0808">Transferase</keyword>
<dbReference type="PANTHER" id="PTHR17583:SF0">
    <property type="entry name" value="PHOSPHOINOSITIDE 3-KINASE REGULATORY SUBUNIT 4"/>
    <property type="match status" value="1"/>
</dbReference>